<dbReference type="SUPFAM" id="SSF46689">
    <property type="entry name" value="Homeodomain-like"/>
    <property type="match status" value="1"/>
</dbReference>
<dbReference type="InterPro" id="IPR052411">
    <property type="entry name" value="c-mor_Regulatory_Protein"/>
</dbReference>
<gene>
    <name evidence="1" type="ORF">J2Z66_001125</name>
</gene>
<dbReference type="PANTHER" id="PTHR37812:SF1">
    <property type="entry name" value="MU-LIKE PROPHAGE FLUMU PROTEIN C"/>
    <property type="match status" value="1"/>
</dbReference>
<dbReference type="NCBIfam" id="NF040785">
    <property type="entry name" value="CD3324_fam"/>
    <property type="match status" value="1"/>
</dbReference>
<dbReference type="InterPro" id="IPR009057">
    <property type="entry name" value="Homeodomain-like_sf"/>
</dbReference>
<organism evidence="1 2">
    <name type="scientific">Paenibacillus eucommiae</name>
    <dbReference type="NCBI Taxonomy" id="1355755"/>
    <lineage>
        <taxon>Bacteria</taxon>
        <taxon>Bacillati</taxon>
        <taxon>Bacillota</taxon>
        <taxon>Bacilli</taxon>
        <taxon>Bacillales</taxon>
        <taxon>Paenibacillaceae</taxon>
        <taxon>Paenibacillus</taxon>
    </lineage>
</organism>
<dbReference type="RefSeq" id="WP_209970370.1">
    <property type="nucleotide sequence ID" value="NZ_JAGGLB010000003.1"/>
</dbReference>
<dbReference type="PANTHER" id="PTHR37812">
    <property type="entry name" value="MU-LIKE PROPHAGE FLUMU PROTEIN C"/>
    <property type="match status" value="1"/>
</dbReference>
<proteinExistence type="predicted"/>
<accession>A0ABS4IPN1</accession>
<evidence type="ECO:0000313" key="2">
    <source>
        <dbReference type="Proteomes" id="UP001519287"/>
    </source>
</evidence>
<keyword evidence="2" id="KW-1185">Reference proteome</keyword>
<protein>
    <submittedName>
        <fullName evidence="1">Mor family transcriptional regulator</fullName>
    </submittedName>
</protein>
<evidence type="ECO:0000313" key="1">
    <source>
        <dbReference type="EMBL" id="MBP1989527.1"/>
    </source>
</evidence>
<name>A0ABS4IPN1_9BACL</name>
<dbReference type="Proteomes" id="UP001519287">
    <property type="component" value="Unassembled WGS sequence"/>
</dbReference>
<dbReference type="InterPro" id="IPR049739">
    <property type="entry name" value="YraL-like"/>
</dbReference>
<reference evidence="1 2" key="1">
    <citation type="submission" date="2021-03" db="EMBL/GenBank/DDBJ databases">
        <title>Genomic Encyclopedia of Type Strains, Phase IV (KMG-IV): sequencing the most valuable type-strain genomes for metagenomic binning, comparative biology and taxonomic classification.</title>
        <authorList>
            <person name="Goeker M."/>
        </authorList>
    </citation>
    <scope>NUCLEOTIDE SEQUENCE [LARGE SCALE GENOMIC DNA]</scope>
    <source>
        <strain evidence="1 2">DSM 26048</strain>
    </source>
</reference>
<dbReference type="EMBL" id="JAGGLB010000003">
    <property type="protein sequence ID" value="MBP1989527.1"/>
    <property type="molecule type" value="Genomic_DNA"/>
</dbReference>
<comment type="caution">
    <text evidence="1">The sequence shown here is derived from an EMBL/GenBank/DDBJ whole genome shotgun (WGS) entry which is preliminary data.</text>
</comment>
<sequence length="88" mass="10271">MKYVNADIIFPEELLKEIQKYIHGSMVYIPTPEGQRKKWGENSGSRKHLSLRNEAIRQHYIDGATIDELSEQFCLSNDSIKKIIYSKK</sequence>